<dbReference type="EMBL" id="JHEH01000040">
    <property type="protein sequence ID" value="KEP68229.1"/>
    <property type="molecule type" value="Genomic_DNA"/>
</dbReference>
<reference evidence="1 2" key="1">
    <citation type="submission" date="2014-03" db="EMBL/GenBank/DDBJ databases">
        <title>The draft genome sequence of Thioclava dalianensis DLFJ1-1.</title>
        <authorList>
            <person name="Lai Q."/>
            <person name="Shao Z."/>
        </authorList>
    </citation>
    <scope>NUCLEOTIDE SEQUENCE [LARGE SCALE GENOMIC DNA]</scope>
    <source>
        <strain evidence="1 2">DLFJ1-1</strain>
    </source>
</reference>
<keyword evidence="2" id="KW-1185">Reference proteome</keyword>
<accession>A0A074T969</accession>
<evidence type="ECO:0000313" key="2">
    <source>
        <dbReference type="Proteomes" id="UP000027725"/>
    </source>
</evidence>
<gene>
    <name evidence="1" type="ORF">DL1_14235</name>
</gene>
<comment type="caution">
    <text evidence="1">The sequence shown here is derived from an EMBL/GenBank/DDBJ whole genome shotgun (WGS) entry which is preliminary data.</text>
</comment>
<evidence type="ECO:0000313" key="1">
    <source>
        <dbReference type="EMBL" id="KEP68229.1"/>
    </source>
</evidence>
<dbReference type="RefSeq" id="WP_038069040.1">
    <property type="nucleotide sequence ID" value="NZ_FOVB01000001.1"/>
</dbReference>
<dbReference type="Proteomes" id="UP000027725">
    <property type="component" value="Unassembled WGS sequence"/>
</dbReference>
<dbReference type="AlphaFoldDB" id="A0A074T969"/>
<dbReference type="eggNOG" id="ENOG50301P7">
    <property type="taxonomic scope" value="Bacteria"/>
</dbReference>
<proteinExistence type="predicted"/>
<sequence length="294" mass="31542">MTVRSDRPFARRMVKLGFSLFAGRARAHGQDLWPGLRLVRDANGVGHGIYKGREAVTLQPAHLPAGLPEITLIGSGPSLKSQDLTRLPERSAILLNGAISVADRIAPLAIAVEDERFVWRHAEMLRTAPADCLWLLSPGAIRALLSLHPDALRDRRVGLIDNILKPAHARRRSLDDPTLGDVLRRDGEAALSRDPARGVVPAGTVAFSALQFALAARPAKIGFAGIDLGNANSPRFYETEGHSAASGIVSGLDRILSGFALARSEAEAQGIALACYSQVSALLEIGYQFSNRLD</sequence>
<dbReference type="STRING" id="1185766.SAMN05216224_101934"/>
<protein>
    <submittedName>
        <fullName evidence="1">Glycosyl transferase</fullName>
    </submittedName>
</protein>
<dbReference type="GO" id="GO:0016740">
    <property type="term" value="F:transferase activity"/>
    <property type="evidence" value="ECO:0007669"/>
    <property type="project" value="UniProtKB-KW"/>
</dbReference>
<dbReference type="OrthoDB" id="8280268at2"/>
<organism evidence="1 2">
    <name type="scientific">Thioclava dalianensis</name>
    <dbReference type="NCBI Taxonomy" id="1185766"/>
    <lineage>
        <taxon>Bacteria</taxon>
        <taxon>Pseudomonadati</taxon>
        <taxon>Pseudomonadota</taxon>
        <taxon>Alphaproteobacteria</taxon>
        <taxon>Rhodobacterales</taxon>
        <taxon>Paracoccaceae</taxon>
        <taxon>Thioclava</taxon>
    </lineage>
</organism>
<name>A0A074T969_9RHOB</name>
<keyword evidence="1" id="KW-0808">Transferase</keyword>